<organism evidence="2 3">
    <name type="scientific">Streptosporangium minutum</name>
    <dbReference type="NCBI Taxonomy" id="569862"/>
    <lineage>
        <taxon>Bacteria</taxon>
        <taxon>Bacillati</taxon>
        <taxon>Actinomycetota</taxon>
        <taxon>Actinomycetes</taxon>
        <taxon>Streptosporangiales</taxon>
        <taxon>Streptosporangiaceae</taxon>
        <taxon>Streptosporangium</taxon>
    </lineage>
</organism>
<comment type="caution">
    <text evidence="2">The sequence shown here is derived from an EMBL/GenBank/DDBJ whole genome shotgun (WGS) entry which is preliminary data.</text>
</comment>
<feature type="transmembrane region" description="Helical" evidence="1">
    <location>
        <begin position="15"/>
        <end position="33"/>
    </location>
</feature>
<protein>
    <submittedName>
        <fullName evidence="2">Uncharacterized protein</fullName>
    </submittedName>
</protein>
<keyword evidence="1" id="KW-0812">Transmembrane</keyword>
<name>A0A243RPX8_9ACTN</name>
<accession>A0A243RPX8</accession>
<dbReference type="AlphaFoldDB" id="A0A243RPX8"/>
<reference evidence="2 3" key="1">
    <citation type="submission" date="2017-05" db="EMBL/GenBank/DDBJ databases">
        <title>Biotechnological potential of actinobacteria isolated from South African environments.</title>
        <authorList>
            <person name="Le Roes-Hill M."/>
            <person name="Prins A."/>
            <person name="Durrell K.A."/>
        </authorList>
    </citation>
    <scope>NUCLEOTIDE SEQUENCE [LARGE SCALE GENOMIC DNA]</scope>
    <source>
        <strain evidence="2">M26</strain>
    </source>
</reference>
<sequence>MGRMARFGTWLGKNADGFIALLLAAGVGVVGLLDDSIDKALRDQVIESGTLLVLALLTTAILRDRWRQEPVETATRESFAMTSALPERLERLEGVVSGAGRALQDLSVVNVLNGAEEIAKAHTEARGGTDRWIFKGGTGTYLRAVTLPECVAAARRERRALVMRLEIIDPGDERVCEAYARFRRSMSQEPDGTGEVWTPERTRKEAFGTILAGCWYHQRFGLLEIHIGLSATMTTFRWDLSASSLIITGEDPRRALIARRGSFYYDSCTTELLASLEQARRVPVELARSVPLSEEPTIEEVRRLFETLGLPLPRSYTDRDVADLTRKALRAKNPYL</sequence>
<dbReference type="Proteomes" id="UP000194761">
    <property type="component" value="Unassembled WGS sequence"/>
</dbReference>
<dbReference type="EMBL" id="NGFP01000047">
    <property type="protein sequence ID" value="OUC96974.1"/>
    <property type="molecule type" value="Genomic_DNA"/>
</dbReference>
<proteinExistence type="predicted"/>
<gene>
    <name evidence="2" type="ORF">CA984_13080</name>
</gene>
<evidence type="ECO:0000256" key="1">
    <source>
        <dbReference type="SAM" id="Phobius"/>
    </source>
</evidence>
<feature type="transmembrane region" description="Helical" evidence="1">
    <location>
        <begin position="45"/>
        <end position="62"/>
    </location>
</feature>
<keyword evidence="3" id="KW-1185">Reference proteome</keyword>
<dbReference type="RefSeq" id="WP_086571684.1">
    <property type="nucleotide sequence ID" value="NZ_NGFP01000047.1"/>
</dbReference>
<keyword evidence="1" id="KW-1133">Transmembrane helix</keyword>
<keyword evidence="1" id="KW-0472">Membrane</keyword>
<evidence type="ECO:0000313" key="3">
    <source>
        <dbReference type="Proteomes" id="UP000194761"/>
    </source>
</evidence>
<evidence type="ECO:0000313" key="2">
    <source>
        <dbReference type="EMBL" id="OUC96974.1"/>
    </source>
</evidence>